<evidence type="ECO:0000313" key="2">
    <source>
        <dbReference type="EMBL" id="SFH26618.1"/>
    </source>
</evidence>
<dbReference type="Proteomes" id="UP000199052">
    <property type="component" value="Unassembled WGS sequence"/>
</dbReference>
<evidence type="ECO:0000313" key="3">
    <source>
        <dbReference type="Proteomes" id="UP000199052"/>
    </source>
</evidence>
<evidence type="ECO:0008006" key="4">
    <source>
        <dbReference type="Google" id="ProtNLM"/>
    </source>
</evidence>
<name>A0A1I2YM34_9ACTN</name>
<sequence length="611" mass="66618">MLWRQIRGDCGMRTRRLLLVAVVVLALFVVGKSVMASQPAGGGDSHDAARPATPGPQLARSGVIKPAVPVVADTGAAKAAPDPPSPSADPQTQKYRRTHSGDADDEGRQKGSTPTAVARPVTRPDVSDELGPPLPGPPGLPVRTVSRPVGEHRGEGPRGPDRLSVFRNTTVPVTTGRTGAASEPSTDQSGRNIFATGNYHAEFSRDSGATWTGLDPFTLFGPGFCCDQVTAYDPGRNRQYWILQYLPSLLGGPGFDHLTLANSAGGDFVHWCPYVITPRTFGRPKDESFDFNDLVVGTRYLYLTSRFIRVQDRGYTVVPLAMVARISLNDLARCRPAHYDVVLRTDLRLPRVAQGITDVAYAASTSPAVGQGRNLRMLVWPENTRVVRTVDRRVPPYIHISPASGAVDPNCASEDGKVNNWCEFVDSDVLGAARGNGYLWFSWSARQYGARRPFPYTRITKLRESDLRVLDNRDVYSKDVAHVYASLAPDGRGHVGLVDSFGGGTGRRHVFPGGMVGVFDDLSPRIPSVNYFLRGHGGGCTFEEGSSSGRWGDYLSIRGWPTGDGVWNATTYVRDDNSPNFCPDRRARVTIKNVAFGRERDRGNYERFANS</sequence>
<feature type="compositionally biased region" description="Polar residues" evidence="1">
    <location>
        <begin position="166"/>
        <end position="191"/>
    </location>
</feature>
<proteinExistence type="predicted"/>
<dbReference type="STRING" id="504797.SAMN05421678_114172"/>
<feature type="compositionally biased region" description="Basic and acidic residues" evidence="1">
    <location>
        <begin position="149"/>
        <end position="161"/>
    </location>
</feature>
<feature type="region of interest" description="Disordered" evidence="1">
    <location>
        <begin position="37"/>
        <end position="193"/>
    </location>
</feature>
<reference evidence="2 3" key="1">
    <citation type="submission" date="2016-10" db="EMBL/GenBank/DDBJ databases">
        <authorList>
            <person name="de Groot N.N."/>
        </authorList>
    </citation>
    <scope>NUCLEOTIDE SEQUENCE [LARGE SCALE GENOMIC DNA]</scope>
    <source>
        <strain evidence="2 3">CPCC 202808</strain>
    </source>
</reference>
<gene>
    <name evidence="2" type="ORF">SAMN05421678_114172</name>
</gene>
<evidence type="ECO:0000256" key="1">
    <source>
        <dbReference type="SAM" id="MobiDB-lite"/>
    </source>
</evidence>
<feature type="compositionally biased region" description="Basic and acidic residues" evidence="1">
    <location>
        <begin position="99"/>
        <end position="109"/>
    </location>
</feature>
<accession>A0A1I2YM34</accession>
<organism evidence="2 3">
    <name type="scientific">Actinopolymorpha cephalotaxi</name>
    <dbReference type="NCBI Taxonomy" id="504797"/>
    <lineage>
        <taxon>Bacteria</taxon>
        <taxon>Bacillati</taxon>
        <taxon>Actinomycetota</taxon>
        <taxon>Actinomycetes</taxon>
        <taxon>Propionibacteriales</taxon>
        <taxon>Actinopolymorphaceae</taxon>
        <taxon>Actinopolymorpha</taxon>
    </lineage>
</organism>
<dbReference type="AlphaFoldDB" id="A0A1I2YM34"/>
<dbReference type="EMBL" id="FOOI01000014">
    <property type="protein sequence ID" value="SFH26618.1"/>
    <property type="molecule type" value="Genomic_DNA"/>
</dbReference>
<protein>
    <recommendedName>
        <fullName evidence="4">BNR repeat-containing family member</fullName>
    </recommendedName>
</protein>